<evidence type="ECO:0000256" key="6">
    <source>
        <dbReference type="PIRNR" id="PIRNR001369"/>
    </source>
</evidence>
<dbReference type="InterPro" id="IPR016142">
    <property type="entry name" value="Citrate_synth-like_lrg_a-sub"/>
</dbReference>
<dbReference type="InterPro" id="IPR024176">
    <property type="entry name" value="Citrate_synthase_bac-typ"/>
</dbReference>
<dbReference type="PATRIC" id="fig|1685124.3.peg.914"/>
<evidence type="ECO:0000256" key="7">
    <source>
        <dbReference type="PIRSR" id="PIRSR001369-1"/>
    </source>
</evidence>
<dbReference type="Gene3D" id="1.10.230.10">
    <property type="entry name" value="Cytochrome P450-Terp, domain 2"/>
    <property type="match status" value="1"/>
</dbReference>
<evidence type="ECO:0000256" key="4">
    <source>
        <dbReference type="ARBA" id="ARBA00022679"/>
    </source>
</evidence>
<evidence type="ECO:0000256" key="1">
    <source>
        <dbReference type="ARBA" id="ARBA00005163"/>
    </source>
</evidence>
<reference evidence="9 10" key="1">
    <citation type="submission" date="2015-06" db="EMBL/GenBank/DDBJ databases">
        <title>New insights into the roles of widespread benthic archaea in carbon and nitrogen cycling.</title>
        <authorList>
            <person name="Lazar C.S."/>
            <person name="Baker B.J."/>
            <person name="Seitz K.W."/>
            <person name="Hyde A.S."/>
            <person name="Dick G.J."/>
            <person name="Hinrichs K.-U."/>
            <person name="Teske A.P."/>
        </authorList>
    </citation>
    <scope>NUCLEOTIDE SEQUENCE [LARGE SCALE GENOMIC DNA]</scope>
    <source>
        <strain evidence="9">SG8-32-1</strain>
    </source>
</reference>
<evidence type="ECO:0000256" key="5">
    <source>
        <dbReference type="ARBA" id="ARBA00049288"/>
    </source>
</evidence>
<dbReference type="AlphaFoldDB" id="A0A0M0BRB9"/>
<feature type="active site" evidence="7">
    <location>
        <position position="315"/>
    </location>
</feature>
<accession>A0A0M0BRB9</accession>
<feature type="active site" evidence="7">
    <location>
        <position position="264"/>
    </location>
</feature>
<dbReference type="InterPro" id="IPR036969">
    <property type="entry name" value="Citrate_synthase_sf"/>
</dbReference>
<dbReference type="GO" id="GO:0006099">
    <property type="term" value="P:tricarboxylic acid cycle"/>
    <property type="evidence" value="ECO:0007669"/>
    <property type="project" value="UniProtKB-UniPathway"/>
</dbReference>
<sequence>MTANDQERGVIRGLRGVAAATTRISFVDPLGSLYYSGYNIDVLVNHATYEEVVYLLLNNELPTKNELNALKSELFSAMRLPKEVVQRIRSASPVCHPMEVLRTEVSHLGEFDPEPDDNSDQANKRRAIRIIAKVPTIISFLYRTRAKESAVAPVKEFSFAENFLYMFRGRRADQQEKTAMERYMILHADHGLNASTFAARVTAGTGSDLYSAVTSAIGTLKGSFHGGASEKVMKMLYEISSLNEVEEYIQSMLDDKKKIMGFGHRVYKSEDPRSKHLREIAEKLCHQKDTLEIYNTCKKIEHTVHAKKGIFPNVDYYAALVMHALGVPRDFFTSFFAASRVSGWVAHTLEQYVDAVLIRPTSEYIGEYGRKFISIEKRG</sequence>
<comment type="catalytic activity">
    <reaction evidence="5 6">
        <text>oxaloacetate + acetyl-CoA + H2O = citrate + CoA + H(+)</text>
        <dbReference type="Rhea" id="RHEA:16845"/>
        <dbReference type="ChEBI" id="CHEBI:15377"/>
        <dbReference type="ChEBI" id="CHEBI:15378"/>
        <dbReference type="ChEBI" id="CHEBI:16452"/>
        <dbReference type="ChEBI" id="CHEBI:16947"/>
        <dbReference type="ChEBI" id="CHEBI:57287"/>
        <dbReference type="ChEBI" id="CHEBI:57288"/>
        <dbReference type="EC" id="2.3.3.16"/>
    </reaction>
</comment>
<dbReference type="UniPathway" id="UPA00223"/>
<dbReference type="InterPro" id="IPR016143">
    <property type="entry name" value="Citrate_synth-like_sm_a-sub"/>
</dbReference>
<dbReference type="Gene3D" id="1.10.580.10">
    <property type="entry name" value="Citrate Synthase, domain 1"/>
    <property type="match status" value="1"/>
</dbReference>
<dbReference type="PIRSF" id="PIRSF001369">
    <property type="entry name" value="Citrate_synth"/>
    <property type="match status" value="1"/>
</dbReference>
<dbReference type="EMBL" id="LFWU01000112">
    <property type="protein sequence ID" value="KON30925.1"/>
    <property type="molecule type" value="Genomic_DNA"/>
</dbReference>
<dbReference type="PRINTS" id="PR00143">
    <property type="entry name" value="CITRTSNTHASE"/>
</dbReference>
<dbReference type="PANTHER" id="PTHR11739:SF4">
    <property type="entry name" value="CITRATE SYNTHASE, PEROXISOMAL"/>
    <property type="match status" value="1"/>
</dbReference>
<dbReference type="GO" id="GO:0036440">
    <property type="term" value="F:citrate synthase activity"/>
    <property type="evidence" value="ECO:0007669"/>
    <property type="project" value="UniProtKB-EC"/>
</dbReference>
<dbReference type="InterPro" id="IPR002020">
    <property type="entry name" value="Citrate_synthase"/>
</dbReference>
<evidence type="ECO:0000313" key="9">
    <source>
        <dbReference type="EMBL" id="KON30925.1"/>
    </source>
</evidence>
<dbReference type="NCBIfam" id="TIGR01800">
    <property type="entry name" value="cit_synth_II"/>
    <property type="match status" value="1"/>
</dbReference>
<organism evidence="9 10">
    <name type="scientific">miscellaneous Crenarchaeota group-1 archaeon SG8-32-1</name>
    <dbReference type="NCBI Taxonomy" id="1685124"/>
    <lineage>
        <taxon>Archaea</taxon>
        <taxon>Candidatus Bathyarchaeota</taxon>
        <taxon>MCG-1</taxon>
    </lineage>
</organism>
<gene>
    <name evidence="9" type="ORF">AC477_04580</name>
</gene>
<dbReference type="PANTHER" id="PTHR11739">
    <property type="entry name" value="CITRATE SYNTHASE"/>
    <property type="match status" value="1"/>
</dbReference>
<dbReference type="EC" id="2.3.3.16" evidence="6"/>
<dbReference type="GO" id="GO:0005975">
    <property type="term" value="P:carbohydrate metabolic process"/>
    <property type="evidence" value="ECO:0007669"/>
    <property type="project" value="TreeGrafter"/>
</dbReference>
<dbReference type="InterPro" id="IPR011278">
    <property type="entry name" value="2-MeCitrate/Citrate_synth_II"/>
</dbReference>
<evidence type="ECO:0000256" key="3">
    <source>
        <dbReference type="ARBA" id="ARBA00022532"/>
    </source>
</evidence>
<protein>
    <recommendedName>
        <fullName evidence="6 8">Citrate synthase</fullName>
        <ecNumber evidence="6">2.3.3.16</ecNumber>
    </recommendedName>
</protein>
<comment type="pathway">
    <text evidence="1">Carbohydrate metabolism; tricarboxylic acid cycle.</text>
</comment>
<comment type="caution">
    <text evidence="9">The sequence shown here is derived from an EMBL/GenBank/DDBJ whole genome shotgun (WGS) entry which is preliminary data.</text>
</comment>
<evidence type="ECO:0000256" key="8">
    <source>
        <dbReference type="RuleBase" id="RU000441"/>
    </source>
</evidence>
<evidence type="ECO:0000313" key="10">
    <source>
        <dbReference type="Proteomes" id="UP000037237"/>
    </source>
</evidence>
<dbReference type="PROSITE" id="PS00480">
    <property type="entry name" value="CITRATE_SYNTHASE"/>
    <property type="match status" value="1"/>
</dbReference>
<dbReference type="Pfam" id="PF00285">
    <property type="entry name" value="Citrate_synt"/>
    <property type="match status" value="1"/>
</dbReference>
<evidence type="ECO:0000256" key="2">
    <source>
        <dbReference type="ARBA" id="ARBA00010566"/>
    </source>
</evidence>
<name>A0A0M0BRB9_9ARCH</name>
<dbReference type="Proteomes" id="UP000037237">
    <property type="component" value="Unassembled WGS sequence"/>
</dbReference>
<comment type="similarity">
    <text evidence="2 6 8">Belongs to the citrate synthase family.</text>
</comment>
<proteinExistence type="inferred from homology"/>
<keyword evidence="3" id="KW-0816">Tricarboxylic acid cycle</keyword>
<dbReference type="GO" id="GO:0005829">
    <property type="term" value="C:cytosol"/>
    <property type="evidence" value="ECO:0007669"/>
    <property type="project" value="TreeGrafter"/>
</dbReference>
<dbReference type="InterPro" id="IPR019810">
    <property type="entry name" value="Citrate_synthase_AS"/>
</dbReference>
<dbReference type="SUPFAM" id="SSF48256">
    <property type="entry name" value="Citrate synthase"/>
    <property type="match status" value="1"/>
</dbReference>
<keyword evidence="4 6" id="KW-0808">Transferase</keyword>